<evidence type="ECO:0000313" key="1">
    <source>
        <dbReference type="EMBL" id="KAI0059053.1"/>
    </source>
</evidence>
<proteinExistence type="predicted"/>
<evidence type="ECO:0000313" key="2">
    <source>
        <dbReference type="Proteomes" id="UP000814140"/>
    </source>
</evidence>
<dbReference type="Proteomes" id="UP000814140">
    <property type="component" value="Unassembled WGS sequence"/>
</dbReference>
<sequence length="230" mass="25441">MARRCRPIPSTSSAADSTLMASNPPRLPTELIYDILMRSLGNYLSEILLTPGTVGDWDAIGTLLHISECFRCCMTKLLQYLWGGAFVDVKTGLVVNYKPTITVLRGLSHLAHTSPERLLQSPKARLLADRIVRTPLLPIVRMCKCFLVQVARARLCADQTTIGLPLGVLESDGSTPSMSEYLSGRKSLPPRVAHCLLARVDEHIVEHTAVWIRRKHPSFFPSVVLTARAT</sequence>
<gene>
    <name evidence="1" type="ORF">BV25DRAFT_1901773</name>
</gene>
<accession>A0ACB8SRC5</accession>
<reference evidence="1" key="2">
    <citation type="journal article" date="2022" name="New Phytol.">
        <title>Evolutionary transition to the ectomycorrhizal habit in the genomes of a hyperdiverse lineage of mushroom-forming fungi.</title>
        <authorList>
            <person name="Looney B."/>
            <person name="Miyauchi S."/>
            <person name="Morin E."/>
            <person name="Drula E."/>
            <person name="Courty P.E."/>
            <person name="Kohler A."/>
            <person name="Kuo A."/>
            <person name="LaButti K."/>
            <person name="Pangilinan J."/>
            <person name="Lipzen A."/>
            <person name="Riley R."/>
            <person name="Andreopoulos W."/>
            <person name="He G."/>
            <person name="Johnson J."/>
            <person name="Nolan M."/>
            <person name="Tritt A."/>
            <person name="Barry K.W."/>
            <person name="Grigoriev I.V."/>
            <person name="Nagy L.G."/>
            <person name="Hibbett D."/>
            <person name="Henrissat B."/>
            <person name="Matheny P.B."/>
            <person name="Labbe J."/>
            <person name="Martin F.M."/>
        </authorList>
    </citation>
    <scope>NUCLEOTIDE SEQUENCE</scope>
    <source>
        <strain evidence="1">HHB10654</strain>
    </source>
</reference>
<comment type="caution">
    <text evidence="1">The sequence shown here is derived from an EMBL/GenBank/DDBJ whole genome shotgun (WGS) entry which is preliminary data.</text>
</comment>
<name>A0ACB8SRC5_9AGAM</name>
<protein>
    <submittedName>
        <fullName evidence="1">Uncharacterized protein</fullName>
    </submittedName>
</protein>
<dbReference type="EMBL" id="MU277229">
    <property type="protein sequence ID" value="KAI0059053.1"/>
    <property type="molecule type" value="Genomic_DNA"/>
</dbReference>
<keyword evidence="2" id="KW-1185">Reference proteome</keyword>
<organism evidence="1 2">
    <name type="scientific">Artomyces pyxidatus</name>
    <dbReference type="NCBI Taxonomy" id="48021"/>
    <lineage>
        <taxon>Eukaryota</taxon>
        <taxon>Fungi</taxon>
        <taxon>Dikarya</taxon>
        <taxon>Basidiomycota</taxon>
        <taxon>Agaricomycotina</taxon>
        <taxon>Agaricomycetes</taxon>
        <taxon>Russulales</taxon>
        <taxon>Auriscalpiaceae</taxon>
        <taxon>Artomyces</taxon>
    </lineage>
</organism>
<reference evidence="1" key="1">
    <citation type="submission" date="2021-03" db="EMBL/GenBank/DDBJ databases">
        <authorList>
            <consortium name="DOE Joint Genome Institute"/>
            <person name="Ahrendt S."/>
            <person name="Looney B.P."/>
            <person name="Miyauchi S."/>
            <person name="Morin E."/>
            <person name="Drula E."/>
            <person name="Courty P.E."/>
            <person name="Chicoki N."/>
            <person name="Fauchery L."/>
            <person name="Kohler A."/>
            <person name="Kuo A."/>
            <person name="Labutti K."/>
            <person name="Pangilinan J."/>
            <person name="Lipzen A."/>
            <person name="Riley R."/>
            <person name="Andreopoulos W."/>
            <person name="He G."/>
            <person name="Johnson J."/>
            <person name="Barry K.W."/>
            <person name="Grigoriev I.V."/>
            <person name="Nagy L."/>
            <person name="Hibbett D."/>
            <person name="Henrissat B."/>
            <person name="Matheny P.B."/>
            <person name="Labbe J."/>
            <person name="Martin F."/>
        </authorList>
    </citation>
    <scope>NUCLEOTIDE SEQUENCE</scope>
    <source>
        <strain evidence="1">HHB10654</strain>
    </source>
</reference>